<dbReference type="EMBL" id="JARJBC010000063">
    <property type="protein sequence ID" value="MDF3294432.1"/>
    <property type="molecule type" value="Genomic_DNA"/>
</dbReference>
<dbReference type="SMART" id="SM00822">
    <property type="entry name" value="PKS_KR"/>
    <property type="match status" value="1"/>
</dbReference>
<dbReference type="Proteomes" id="UP001216579">
    <property type="component" value="Unassembled WGS sequence"/>
</dbReference>
<feature type="domain" description="Ketoreductase" evidence="3">
    <location>
        <begin position="241"/>
        <end position="418"/>
    </location>
</feature>
<name>A0ABT5ZX84_9ACTN</name>
<proteinExistence type="predicted"/>
<dbReference type="InterPro" id="IPR013968">
    <property type="entry name" value="PKS_KR"/>
</dbReference>
<organism evidence="4 5">
    <name type="scientific">Streptomyces silvisoli</name>
    <dbReference type="NCBI Taxonomy" id="3034235"/>
    <lineage>
        <taxon>Bacteria</taxon>
        <taxon>Bacillati</taxon>
        <taxon>Actinomycetota</taxon>
        <taxon>Actinomycetes</taxon>
        <taxon>Kitasatosporales</taxon>
        <taxon>Streptomycetaceae</taxon>
        <taxon>Streptomyces</taxon>
    </lineage>
</organism>
<protein>
    <submittedName>
        <fullName evidence="4">Beta-ketoacyl reductase</fullName>
    </submittedName>
</protein>
<dbReference type="PANTHER" id="PTHR43775:SF51">
    <property type="entry name" value="INACTIVE PHENOLPHTHIOCEROL SYNTHESIS POLYKETIDE SYNTHASE TYPE I PKS1-RELATED"/>
    <property type="match status" value="1"/>
</dbReference>
<dbReference type="InterPro" id="IPR057326">
    <property type="entry name" value="KR_dom"/>
</dbReference>
<dbReference type="InterPro" id="IPR050091">
    <property type="entry name" value="PKS_NRPS_Biosynth_Enz"/>
</dbReference>
<dbReference type="RefSeq" id="WP_276097229.1">
    <property type="nucleotide sequence ID" value="NZ_JARJBC010000063.1"/>
</dbReference>
<evidence type="ECO:0000313" key="4">
    <source>
        <dbReference type="EMBL" id="MDF3294432.1"/>
    </source>
</evidence>
<dbReference type="PANTHER" id="PTHR43775">
    <property type="entry name" value="FATTY ACID SYNTHASE"/>
    <property type="match status" value="1"/>
</dbReference>
<dbReference type="InterPro" id="IPR036291">
    <property type="entry name" value="NAD(P)-bd_dom_sf"/>
</dbReference>
<feature type="non-terminal residue" evidence="4">
    <location>
        <position position="418"/>
    </location>
</feature>
<evidence type="ECO:0000313" key="5">
    <source>
        <dbReference type="Proteomes" id="UP001216579"/>
    </source>
</evidence>
<sequence length="418" mass="42520">MVASVMPALASWRVRQRDERVVEGWRYREAWKPLGGAHSLSGRVGSGRWLVVVPEGLCGDAWVAAVVGALGSGGVVVEDGGVGCAGLAERLRVAAEGVSAEGVSVAGVVSLGAALASEVMAGLVSTAVLLQALQDAGLAVGLWVVTRGAVSVGGRDVVTAPWQGGVWGLGRVAALERPAVWGGLVDLPELLDGRCARGFAAVVSGVVGEDQVAVRSSGLFGRRLVHAPGSGFGGSSWVTSGTALVTGGTGGLGAYVARWLVERGAEHVVLLSRRGPDAEGADVLRLELETAGARVTVLACDVADRQALADVVAGIPEEWPLRAVVHAAGVMGESVPVASMGLGQFEELLRGKVDGARYLDELTRGLDLDAFVLFSSGAAAWGSGGQGGYAAGNAYLDALAGYRRAQGGRATSVAWGSW</sequence>
<dbReference type="Gene3D" id="3.40.50.720">
    <property type="entry name" value="NAD(P)-binding Rossmann-like Domain"/>
    <property type="match status" value="1"/>
</dbReference>
<dbReference type="CDD" id="cd08952">
    <property type="entry name" value="KR_1_SDR_x"/>
    <property type="match status" value="1"/>
</dbReference>
<reference evidence="4 5" key="1">
    <citation type="submission" date="2023-03" db="EMBL/GenBank/DDBJ databases">
        <title>Draft genome sequence of Streptomyces sp. RB6PN23 isolated from peat swamp forest in Thailand.</title>
        <authorList>
            <person name="Klaysubun C."/>
            <person name="Duangmal K."/>
        </authorList>
    </citation>
    <scope>NUCLEOTIDE SEQUENCE [LARGE SCALE GENOMIC DNA]</scope>
    <source>
        <strain evidence="4 5">RB6PN23</strain>
    </source>
</reference>
<comment type="caution">
    <text evidence="4">The sequence shown here is derived from an EMBL/GenBank/DDBJ whole genome shotgun (WGS) entry which is preliminary data.</text>
</comment>
<evidence type="ECO:0000259" key="3">
    <source>
        <dbReference type="SMART" id="SM00822"/>
    </source>
</evidence>
<evidence type="ECO:0000256" key="1">
    <source>
        <dbReference type="ARBA" id="ARBA00022679"/>
    </source>
</evidence>
<gene>
    <name evidence="4" type="ORF">P3G67_35670</name>
</gene>
<dbReference type="SUPFAM" id="SSF51735">
    <property type="entry name" value="NAD(P)-binding Rossmann-fold domains"/>
    <property type="match status" value="2"/>
</dbReference>
<dbReference type="Pfam" id="PF08659">
    <property type="entry name" value="KR"/>
    <property type="match status" value="1"/>
</dbReference>
<keyword evidence="1" id="KW-0808">Transferase</keyword>
<keyword evidence="2" id="KW-0511">Multifunctional enzyme</keyword>
<evidence type="ECO:0000256" key="2">
    <source>
        <dbReference type="ARBA" id="ARBA00023268"/>
    </source>
</evidence>
<accession>A0ABT5ZX84</accession>
<keyword evidence="5" id="KW-1185">Reference proteome</keyword>